<dbReference type="EMBL" id="JAPTMY010000008">
    <property type="protein sequence ID" value="MCZ0857429.1"/>
    <property type="molecule type" value="Genomic_DNA"/>
</dbReference>
<evidence type="ECO:0000256" key="9">
    <source>
        <dbReference type="RuleBase" id="RU364116"/>
    </source>
</evidence>
<evidence type="ECO:0000313" key="12">
    <source>
        <dbReference type="EMBL" id="MCZ0857429.1"/>
    </source>
</evidence>
<dbReference type="InterPro" id="IPR007197">
    <property type="entry name" value="rSAM"/>
</dbReference>
<evidence type="ECO:0000256" key="6">
    <source>
        <dbReference type="ARBA" id="ARBA00023004"/>
    </source>
</evidence>
<keyword evidence="3 9" id="KW-0349">Heme</keyword>
<dbReference type="SFLD" id="SFLDG01065">
    <property type="entry name" value="anaerobic_coproporphyrinogen-I"/>
    <property type="match status" value="1"/>
</dbReference>
<evidence type="ECO:0000256" key="2">
    <source>
        <dbReference type="ARBA" id="ARBA00017228"/>
    </source>
</evidence>
<feature type="region of interest" description="Disordered" evidence="10">
    <location>
        <begin position="1"/>
        <end position="34"/>
    </location>
</feature>
<accession>A0ABT4I6R5</accession>
<keyword evidence="7 9" id="KW-0411">Iron-sulfur</keyword>
<evidence type="ECO:0000259" key="11">
    <source>
        <dbReference type="PROSITE" id="PS51918"/>
    </source>
</evidence>
<dbReference type="InterPro" id="IPR006638">
    <property type="entry name" value="Elp3/MiaA/NifB-like_rSAM"/>
</dbReference>
<dbReference type="Gene3D" id="3.20.20.70">
    <property type="entry name" value="Aldolase class I"/>
    <property type="match status" value="1"/>
</dbReference>
<evidence type="ECO:0000256" key="4">
    <source>
        <dbReference type="ARBA" id="ARBA00022691"/>
    </source>
</evidence>
<dbReference type="NCBIfam" id="TIGR00539">
    <property type="entry name" value="hemN_rel"/>
    <property type="match status" value="1"/>
</dbReference>
<comment type="subcellular location">
    <subcellularLocation>
        <location evidence="9">Cytoplasm</location>
    </subcellularLocation>
</comment>
<keyword evidence="4 9" id="KW-0949">S-adenosyl-L-methionine</keyword>
<dbReference type="SUPFAM" id="SSF102114">
    <property type="entry name" value="Radical SAM enzymes"/>
    <property type="match status" value="1"/>
</dbReference>
<gene>
    <name evidence="12" type="primary">hemW</name>
    <name evidence="12" type="ORF">OHJ16_05150</name>
</gene>
<feature type="compositionally biased region" description="Low complexity" evidence="10">
    <location>
        <begin position="23"/>
        <end position="34"/>
    </location>
</feature>
<dbReference type="InterPro" id="IPR034505">
    <property type="entry name" value="Coproporphyrinogen-III_oxidase"/>
</dbReference>
<organism evidence="12 13">
    <name type="scientific">Actinomyces israelii</name>
    <dbReference type="NCBI Taxonomy" id="1659"/>
    <lineage>
        <taxon>Bacteria</taxon>
        <taxon>Bacillati</taxon>
        <taxon>Actinomycetota</taxon>
        <taxon>Actinomycetes</taxon>
        <taxon>Actinomycetales</taxon>
        <taxon>Actinomycetaceae</taxon>
        <taxon>Actinomyces</taxon>
    </lineage>
</organism>
<evidence type="ECO:0000256" key="1">
    <source>
        <dbReference type="ARBA" id="ARBA00006100"/>
    </source>
</evidence>
<dbReference type="RefSeq" id="WP_268917021.1">
    <property type="nucleotide sequence ID" value="NZ_JAPTMY010000008.1"/>
</dbReference>
<dbReference type="SFLD" id="SFLDS00029">
    <property type="entry name" value="Radical_SAM"/>
    <property type="match status" value="1"/>
</dbReference>
<protein>
    <recommendedName>
        <fullName evidence="2 9">Heme chaperone HemW</fullName>
    </recommendedName>
</protein>
<evidence type="ECO:0000313" key="13">
    <source>
        <dbReference type="Proteomes" id="UP001072034"/>
    </source>
</evidence>
<keyword evidence="6 9" id="KW-0408">Iron</keyword>
<keyword evidence="9" id="KW-0963">Cytoplasm</keyword>
<comment type="caution">
    <text evidence="12">The sequence shown here is derived from an EMBL/GenBank/DDBJ whole genome shotgun (WGS) entry which is preliminary data.</text>
</comment>
<dbReference type="PANTHER" id="PTHR13932:SF5">
    <property type="entry name" value="RADICAL S-ADENOSYL METHIONINE DOMAIN-CONTAINING PROTEIN 1, MITOCHONDRIAL"/>
    <property type="match status" value="1"/>
</dbReference>
<dbReference type="InterPro" id="IPR004559">
    <property type="entry name" value="HemW-like"/>
</dbReference>
<dbReference type="InterPro" id="IPR013785">
    <property type="entry name" value="Aldolase_TIM"/>
</dbReference>
<keyword evidence="13" id="KW-1185">Reference proteome</keyword>
<sequence length="436" mass="47342">MSPAQPDGAPLPGAGELPEQVRRAPQAAPGPGKAGARPFSVYLHVPYCRVRCGYCDFNTYTNLSLGGGASASDYRSTLAGELRLARAAMDRAGLPEREVRTVFLGGGTPTVLPAGDLASMVALVRRTWGLAEDAEVTTEANPETVDERYLEALAEAGFTRVSFGMQSVVPHVLKVLDRTHRPERVPLVVRWARRAGLATSLDLIYGAPGESMEDWRRSLDAAVEIGPDHLSAYALVIEEGTRMWAQVRRGELPMPEDDDEAAKYEMADAALAGAGYRWYEISNWARPGFECRHNMAYWHDWDWWGAGPGAHSHLGDVRMWNTRHPVAWAGRVRDGRLPVAGHEVTDAAARELERVMLGIRLRQGLAVESFARAGADDAPRAGPDGPTGPLKRLLAVVTELVAGGLLETEAAQDGRLVLTLRGRLMADAVTRTLTEA</sequence>
<evidence type="ECO:0000256" key="8">
    <source>
        <dbReference type="ARBA" id="ARBA00023186"/>
    </source>
</evidence>
<dbReference type="SMART" id="SM00729">
    <property type="entry name" value="Elp3"/>
    <property type="match status" value="1"/>
</dbReference>
<evidence type="ECO:0000256" key="7">
    <source>
        <dbReference type="ARBA" id="ARBA00023014"/>
    </source>
</evidence>
<keyword evidence="5 9" id="KW-0479">Metal-binding</keyword>
<reference evidence="12" key="1">
    <citation type="submission" date="2022-10" db="EMBL/GenBank/DDBJ databases">
        <title>Genome sequence of Actinomyces israelii ATCC 10048.</title>
        <authorList>
            <person name="Watt R.M."/>
            <person name="Tong W.M."/>
        </authorList>
    </citation>
    <scope>NUCLEOTIDE SEQUENCE</scope>
    <source>
        <strain evidence="12">ATCC 10048</strain>
    </source>
</reference>
<evidence type="ECO:0000256" key="5">
    <source>
        <dbReference type="ARBA" id="ARBA00022723"/>
    </source>
</evidence>
<dbReference type="Pfam" id="PF04055">
    <property type="entry name" value="Radical_SAM"/>
    <property type="match status" value="1"/>
</dbReference>
<keyword evidence="9" id="KW-0004">4Fe-4S</keyword>
<dbReference type="SFLD" id="SFLDF00562">
    <property type="entry name" value="HemN-like__clustered_with_heat"/>
    <property type="match status" value="1"/>
</dbReference>
<evidence type="ECO:0000256" key="3">
    <source>
        <dbReference type="ARBA" id="ARBA00022617"/>
    </source>
</evidence>
<dbReference type="Proteomes" id="UP001072034">
    <property type="component" value="Unassembled WGS sequence"/>
</dbReference>
<evidence type="ECO:0000256" key="10">
    <source>
        <dbReference type="SAM" id="MobiDB-lite"/>
    </source>
</evidence>
<comment type="function">
    <text evidence="9">Probably acts as a heme chaperone, transferring heme to an unknown acceptor. Binds one molecule of heme per monomer, possibly covalently. Binds 1 [4Fe-4S] cluster. The cluster is coordinated with 3 cysteines and an exchangeable S-adenosyl-L-methionine.</text>
</comment>
<dbReference type="InterPro" id="IPR058240">
    <property type="entry name" value="rSAM_sf"/>
</dbReference>
<name>A0ABT4I6R5_9ACTO</name>
<dbReference type="PANTHER" id="PTHR13932">
    <property type="entry name" value="COPROPORPHYRINIGEN III OXIDASE"/>
    <property type="match status" value="1"/>
</dbReference>
<dbReference type="PROSITE" id="PS51918">
    <property type="entry name" value="RADICAL_SAM"/>
    <property type="match status" value="1"/>
</dbReference>
<dbReference type="CDD" id="cd01335">
    <property type="entry name" value="Radical_SAM"/>
    <property type="match status" value="1"/>
</dbReference>
<feature type="domain" description="Radical SAM core" evidence="11">
    <location>
        <begin position="33"/>
        <end position="277"/>
    </location>
</feature>
<comment type="similarity">
    <text evidence="1">Belongs to the anaerobic coproporphyrinogen-III oxidase family. HemW subfamily.</text>
</comment>
<proteinExistence type="inferred from homology"/>
<keyword evidence="8 9" id="KW-0143">Chaperone</keyword>